<feature type="region of interest" description="Disordered" evidence="1">
    <location>
        <begin position="1"/>
        <end position="23"/>
    </location>
</feature>
<dbReference type="AlphaFoldDB" id="A0A0J6FHV7"/>
<dbReference type="EMBL" id="DS268111">
    <property type="protein sequence ID" value="KMM68960.1"/>
    <property type="molecule type" value="Genomic_DNA"/>
</dbReference>
<reference evidence="3" key="3">
    <citation type="journal article" date="2010" name="Genome Res.">
        <title>Population genomic sequencing of Coccidioides fungi reveals recent hybridization and transposon control.</title>
        <authorList>
            <person name="Neafsey D.E."/>
            <person name="Barker B.M."/>
            <person name="Sharpton T.J."/>
            <person name="Stajich J.E."/>
            <person name="Park D.J."/>
            <person name="Whiston E."/>
            <person name="Hung C.-Y."/>
            <person name="McMahan C."/>
            <person name="White J."/>
            <person name="Sykes S."/>
            <person name="Heiman D."/>
            <person name="Young S."/>
            <person name="Zeng Q."/>
            <person name="Abouelleil A."/>
            <person name="Aftuck L."/>
            <person name="Bessette D."/>
            <person name="Brown A."/>
            <person name="FitzGerald M."/>
            <person name="Lui A."/>
            <person name="Macdonald J.P."/>
            <person name="Priest M."/>
            <person name="Orbach M.J."/>
            <person name="Galgiani J.N."/>
            <person name="Kirkland T.N."/>
            <person name="Cole G.T."/>
            <person name="Birren B.W."/>
            <person name="Henn M.R."/>
            <person name="Taylor J.W."/>
            <person name="Rounsley S.D."/>
        </authorList>
    </citation>
    <scope>NUCLEOTIDE SEQUENCE [LARGE SCALE GENOMIC DNA]</scope>
    <source>
        <strain evidence="3">RMSCC 3488</strain>
    </source>
</reference>
<dbReference type="VEuPathDB" id="FungiDB:CPAG_05283"/>
<name>A0A0J6FHV7_COCPO</name>
<reference evidence="2 3" key="1">
    <citation type="submission" date="2007-06" db="EMBL/GenBank/DDBJ databases">
        <title>The Genome Sequence of Coccidioides posadasii RMSCC_3488.</title>
        <authorList>
            <consortium name="Coccidioides Genome Resources Consortium"/>
            <consortium name="The Broad Institute Genome Sequencing Platform"/>
            <person name="Henn M.R."/>
            <person name="Sykes S."/>
            <person name="Young S."/>
            <person name="Jaffe D."/>
            <person name="Berlin A."/>
            <person name="Alvarez P."/>
            <person name="Butler J."/>
            <person name="Gnerre S."/>
            <person name="Grabherr M."/>
            <person name="Mauceli E."/>
            <person name="Brockman W."/>
            <person name="Kodira C."/>
            <person name="Alvarado L."/>
            <person name="Zeng Q."/>
            <person name="Crawford M."/>
            <person name="Antoine C."/>
            <person name="Devon K."/>
            <person name="Galgiani J."/>
            <person name="Orsborn K."/>
            <person name="Lewis M.L."/>
            <person name="Nusbaum C."/>
            <person name="Galagan J."/>
            <person name="Birren B."/>
        </authorList>
    </citation>
    <scope>NUCLEOTIDE SEQUENCE [LARGE SCALE GENOMIC DNA]</scope>
    <source>
        <strain evidence="2 3">RMSCC 3488</strain>
    </source>
</reference>
<reference evidence="3" key="2">
    <citation type="journal article" date="2009" name="Genome Res.">
        <title>Comparative genomic analyses of the human fungal pathogens Coccidioides and their relatives.</title>
        <authorList>
            <person name="Sharpton T.J."/>
            <person name="Stajich J.E."/>
            <person name="Rounsley S.D."/>
            <person name="Gardner M.J."/>
            <person name="Wortman J.R."/>
            <person name="Jordar V.S."/>
            <person name="Maiti R."/>
            <person name="Kodira C.D."/>
            <person name="Neafsey D.E."/>
            <person name="Zeng Q."/>
            <person name="Hung C.-Y."/>
            <person name="McMahan C."/>
            <person name="Muszewska A."/>
            <person name="Grynberg M."/>
            <person name="Mandel M.A."/>
            <person name="Kellner E.M."/>
            <person name="Barker B.M."/>
            <person name="Galgiani J.N."/>
            <person name="Orbach M.J."/>
            <person name="Kirkland T.N."/>
            <person name="Cole G.T."/>
            <person name="Henn M.R."/>
            <person name="Birren B.W."/>
            <person name="Taylor J.W."/>
        </authorList>
    </citation>
    <scope>NUCLEOTIDE SEQUENCE [LARGE SCALE GENOMIC DNA]</scope>
    <source>
        <strain evidence="3">RMSCC 3488</strain>
    </source>
</reference>
<feature type="region of interest" description="Disordered" evidence="1">
    <location>
        <begin position="39"/>
        <end position="103"/>
    </location>
</feature>
<dbReference type="Proteomes" id="UP000054567">
    <property type="component" value="Unassembled WGS sequence"/>
</dbReference>
<gene>
    <name evidence="2" type="ORF">CPAG_05283</name>
</gene>
<evidence type="ECO:0000256" key="1">
    <source>
        <dbReference type="SAM" id="MobiDB-lite"/>
    </source>
</evidence>
<accession>A0A0J6FHV7</accession>
<evidence type="ECO:0000313" key="2">
    <source>
        <dbReference type="EMBL" id="KMM68960.1"/>
    </source>
</evidence>
<sequence length="103" mass="11653">MDVQGRDEAFARAKRVHDSIAQSSHVVSNRIIEILRERERERATGLSSSKSIPGLSSRRADHPSEPITQANRSPKRTDHPSEPITQANRSPKRTDHHFKIPLN</sequence>
<feature type="compositionally biased region" description="Basic and acidic residues" evidence="1">
    <location>
        <begin position="1"/>
        <end position="11"/>
    </location>
</feature>
<evidence type="ECO:0000313" key="3">
    <source>
        <dbReference type="Proteomes" id="UP000054567"/>
    </source>
</evidence>
<feature type="compositionally biased region" description="Low complexity" evidence="1">
    <location>
        <begin position="45"/>
        <end position="57"/>
    </location>
</feature>
<protein>
    <submittedName>
        <fullName evidence="2">Uncharacterized protein</fullName>
    </submittedName>
</protein>
<proteinExistence type="predicted"/>
<organism evidence="2 3">
    <name type="scientific">Coccidioides posadasii RMSCC 3488</name>
    <dbReference type="NCBI Taxonomy" id="454284"/>
    <lineage>
        <taxon>Eukaryota</taxon>
        <taxon>Fungi</taxon>
        <taxon>Dikarya</taxon>
        <taxon>Ascomycota</taxon>
        <taxon>Pezizomycotina</taxon>
        <taxon>Eurotiomycetes</taxon>
        <taxon>Eurotiomycetidae</taxon>
        <taxon>Onygenales</taxon>
        <taxon>Onygenaceae</taxon>
        <taxon>Coccidioides</taxon>
    </lineage>
</organism>